<dbReference type="EMBL" id="KQ030558">
    <property type="protein sequence ID" value="KJZ71899.1"/>
    <property type="molecule type" value="Genomic_DNA"/>
</dbReference>
<accession>A0A0F8A3I7</accession>
<dbReference type="AlphaFoldDB" id="A0A0F8A3I7"/>
<reference evidence="2 3" key="1">
    <citation type="journal article" date="2014" name="Genome Biol. Evol.">
        <title>Comparative genomics and transcriptomics analyses reveal divergent lifestyle features of nematode endoparasitic fungus Hirsutella minnesotensis.</title>
        <authorList>
            <person name="Lai Y."/>
            <person name="Liu K."/>
            <person name="Zhang X."/>
            <person name="Zhang X."/>
            <person name="Li K."/>
            <person name="Wang N."/>
            <person name="Shu C."/>
            <person name="Wu Y."/>
            <person name="Wang C."/>
            <person name="Bushley K.E."/>
            <person name="Xiang M."/>
            <person name="Liu X."/>
        </authorList>
    </citation>
    <scope>NUCLEOTIDE SEQUENCE [LARGE SCALE GENOMIC DNA]</scope>
    <source>
        <strain evidence="2 3">3608</strain>
    </source>
</reference>
<proteinExistence type="predicted"/>
<keyword evidence="3" id="KW-1185">Reference proteome</keyword>
<sequence>MKITQALLALGMFAGALAAEQCGDERKVGARGEAAPVRASKEDMAQSPAMPTAAVDMVSILGVAFAAGLAWL</sequence>
<feature type="chain" id="PRO_5002526432" evidence="1">
    <location>
        <begin position="19"/>
        <end position="72"/>
    </location>
</feature>
<dbReference type="Proteomes" id="UP000054481">
    <property type="component" value="Unassembled WGS sequence"/>
</dbReference>
<protein>
    <submittedName>
        <fullName evidence="2">Uncharacterized protein</fullName>
    </submittedName>
</protein>
<keyword evidence="1" id="KW-0732">Signal</keyword>
<evidence type="ECO:0000313" key="3">
    <source>
        <dbReference type="Proteomes" id="UP000054481"/>
    </source>
</evidence>
<evidence type="ECO:0000313" key="2">
    <source>
        <dbReference type="EMBL" id="KJZ71899.1"/>
    </source>
</evidence>
<feature type="signal peptide" evidence="1">
    <location>
        <begin position="1"/>
        <end position="18"/>
    </location>
</feature>
<name>A0A0F8A3I7_9HYPO</name>
<organism evidence="2 3">
    <name type="scientific">Hirsutella minnesotensis 3608</name>
    <dbReference type="NCBI Taxonomy" id="1043627"/>
    <lineage>
        <taxon>Eukaryota</taxon>
        <taxon>Fungi</taxon>
        <taxon>Dikarya</taxon>
        <taxon>Ascomycota</taxon>
        <taxon>Pezizomycotina</taxon>
        <taxon>Sordariomycetes</taxon>
        <taxon>Hypocreomycetidae</taxon>
        <taxon>Hypocreales</taxon>
        <taxon>Ophiocordycipitaceae</taxon>
        <taxon>Hirsutella</taxon>
    </lineage>
</organism>
<evidence type="ECO:0000256" key="1">
    <source>
        <dbReference type="SAM" id="SignalP"/>
    </source>
</evidence>
<gene>
    <name evidence="2" type="ORF">HIM_08744</name>
</gene>